<sequence length="440" mass="50451">MKQNPEPKIVKLYHQLFEEENFNVVKTDEFFLLRPHLQHLGSLFNSWKDDETLQKKKPIIQALVSSILRILEGEQGLKLFNACQTLGIITYFVGKKVESIPQAQCLLLPGTPEDFAKIFSQRCRDVIIGDSSLTLKICFLNTLLTFWSSFPKCLNNPLMFAFANDDIFDALVTVFSFPDLKPIEEPAVSIFVILLQLVEESKQNQFKERLSGLEDNIGIIPPHTHDHIITDQEQPISNGNNSNVFSLFLSFSSFVFADFDSKQQQDQTKLCLLILWHIINEPYVQNAIQDMHLSTNISLYKSPMLHRSASFAPISATPITLSTALLELLTDFNSTHLKHNFPFLHYQQSTVFSRLGKICKDDNEEQVFQVNKTCEYFPKVANQLINILSIIEHIRPKLEVLAHSYPTEEQTEDMPHSVNAFWSEKIDYARIAEELSNIEL</sequence>
<evidence type="ECO:0000313" key="1">
    <source>
        <dbReference type="Proteomes" id="UP000887579"/>
    </source>
</evidence>
<accession>A0AC34F270</accession>
<proteinExistence type="predicted"/>
<protein>
    <submittedName>
        <fullName evidence="2">Uncharacterized protein</fullName>
    </submittedName>
</protein>
<evidence type="ECO:0000313" key="2">
    <source>
        <dbReference type="WBParaSite" id="ES5_v2.g11100.t1"/>
    </source>
</evidence>
<reference evidence="2" key="1">
    <citation type="submission" date="2022-11" db="UniProtKB">
        <authorList>
            <consortium name="WormBaseParasite"/>
        </authorList>
    </citation>
    <scope>IDENTIFICATION</scope>
</reference>
<dbReference type="Proteomes" id="UP000887579">
    <property type="component" value="Unplaced"/>
</dbReference>
<name>A0AC34F270_9BILA</name>
<organism evidence="1 2">
    <name type="scientific">Panagrolaimus sp. ES5</name>
    <dbReference type="NCBI Taxonomy" id="591445"/>
    <lineage>
        <taxon>Eukaryota</taxon>
        <taxon>Metazoa</taxon>
        <taxon>Ecdysozoa</taxon>
        <taxon>Nematoda</taxon>
        <taxon>Chromadorea</taxon>
        <taxon>Rhabditida</taxon>
        <taxon>Tylenchina</taxon>
        <taxon>Panagrolaimomorpha</taxon>
        <taxon>Panagrolaimoidea</taxon>
        <taxon>Panagrolaimidae</taxon>
        <taxon>Panagrolaimus</taxon>
    </lineage>
</organism>
<dbReference type="WBParaSite" id="ES5_v2.g11100.t1">
    <property type="protein sequence ID" value="ES5_v2.g11100.t1"/>
    <property type="gene ID" value="ES5_v2.g11100"/>
</dbReference>